<dbReference type="PIRSF" id="PIRSF000847">
    <property type="entry name" value="Phos_ph_gly_syn"/>
    <property type="match status" value="1"/>
</dbReference>
<keyword evidence="5 13" id="KW-0812">Transmembrane</keyword>
<dbReference type="InterPro" id="IPR004570">
    <property type="entry name" value="Phosphatidylglycerol_P_synth"/>
</dbReference>
<feature type="transmembrane region" description="Helical" evidence="13">
    <location>
        <begin position="88"/>
        <end position="107"/>
    </location>
</feature>
<dbReference type="EMBL" id="QZVS01000080">
    <property type="protein sequence ID" value="RJT88747.1"/>
    <property type="molecule type" value="Genomic_DNA"/>
</dbReference>
<keyword evidence="6 13" id="KW-1133">Transmembrane helix</keyword>
<evidence type="ECO:0000256" key="4">
    <source>
        <dbReference type="ARBA" id="ARBA00022679"/>
    </source>
</evidence>
<name>A0A3A5MF13_9MICO</name>
<comment type="similarity">
    <text evidence="2 11">Belongs to the CDP-alcohol phosphatidyltransferase class-I family.</text>
</comment>
<evidence type="ECO:0000256" key="5">
    <source>
        <dbReference type="ARBA" id="ARBA00022692"/>
    </source>
</evidence>
<dbReference type="PROSITE" id="PS00379">
    <property type="entry name" value="CDP_ALCOHOL_P_TRANSF"/>
    <property type="match status" value="1"/>
</dbReference>
<feature type="transmembrane region" description="Helical" evidence="13">
    <location>
        <begin position="179"/>
        <end position="198"/>
    </location>
</feature>
<dbReference type="InterPro" id="IPR043130">
    <property type="entry name" value="CDP-OH_PTrfase_TM_dom"/>
</dbReference>
<dbReference type="GO" id="GO:0016020">
    <property type="term" value="C:membrane"/>
    <property type="evidence" value="ECO:0007669"/>
    <property type="project" value="UniProtKB-SubCell"/>
</dbReference>
<feature type="transmembrane region" description="Helical" evidence="13">
    <location>
        <begin position="34"/>
        <end position="51"/>
    </location>
</feature>
<reference evidence="14 15" key="1">
    <citation type="submission" date="2018-09" db="EMBL/GenBank/DDBJ databases">
        <title>Novel species of Cryobacterium.</title>
        <authorList>
            <person name="Liu Q."/>
            <person name="Xin Y.-H."/>
        </authorList>
    </citation>
    <scope>NUCLEOTIDE SEQUENCE [LARGE SCALE GENOMIC DNA]</scope>
    <source>
        <strain evidence="14 15">Hh39</strain>
    </source>
</reference>
<feature type="transmembrane region" description="Helical" evidence="13">
    <location>
        <begin position="113"/>
        <end position="138"/>
    </location>
</feature>
<evidence type="ECO:0000256" key="9">
    <source>
        <dbReference type="ARBA" id="ARBA00023209"/>
    </source>
</evidence>
<evidence type="ECO:0000313" key="15">
    <source>
        <dbReference type="Proteomes" id="UP000272015"/>
    </source>
</evidence>
<evidence type="ECO:0000256" key="6">
    <source>
        <dbReference type="ARBA" id="ARBA00022989"/>
    </source>
</evidence>
<evidence type="ECO:0000256" key="11">
    <source>
        <dbReference type="RuleBase" id="RU003750"/>
    </source>
</evidence>
<dbReference type="UniPathway" id="UPA00085"/>
<keyword evidence="3" id="KW-0444">Lipid biosynthesis</keyword>
<evidence type="ECO:0000256" key="10">
    <source>
        <dbReference type="ARBA" id="ARBA00023264"/>
    </source>
</evidence>
<dbReference type="Proteomes" id="UP000272015">
    <property type="component" value="Unassembled WGS sequence"/>
</dbReference>
<dbReference type="InterPro" id="IPR050324">
    <property type="entry name" value="CDP-alcohol_PTase-I"/>
</dbReference>
<keyword evidence="7" id="KW-0443">Lipid metabolism</keyword>
<feature type="region of interest" description="Disordered" evidence="12">
    <location>
        <begin position="1"/>
        <end position="25"/>
    </location>
</feature>
<dbReference type="PANTHER" id="PTHR14269:SF62">
    <property type="entry name" value="CDP-DIACYLGLYCEROL--GLYCEROL-3-PHOSPHATE 3-PHOSPHATIDYLTRANSFERASE 1, CHLOROPLASTIC"/>
    <property type="match status" value="1"/>
</dbReference>
<accession>A0A3A5MF13</accession>
<dbReference type="AlphaFoldDB" id="A0A3A5MF13"/>
<protein>
    <submittedName>
        <fullName evidence="14">CDP-alcohol phosphatidyltransferase family protein</fullName>
    </submittedName>
</protein>
<sequence length="220" mass="24160">MTSTPSGSAGSRPVRPHPTGTSPVSSRVWTVPNVLSLLRLLLVPVFLYLLAEGHDAGALLVLAFSSATDFLDGYIARRFNQITRLGQLLDPAADRLYIFAALIGLALRDLVPWWLVAVVVGRDVFMLVVGVVLANYGFGPLPVHLLGKIATFCLFYALPVIMLGQAFPELAWWSGPVGWAFGLWGAFLYWWAGIIYLIETVRVTRIPRVRAPSPSDTLER</sequence>
<dbReference type="InterPro" id="IPR048254">
    <property type="entry name" value="CDP_ALCOHOL_P_TRANSF_CS"/>
</dbReference>
<organism evidence="14 15">
    <name type="scientific">Cryobacterium melibiosiphilum</name>
    <dbReference type="NCBI Taxonomy" id="995039"/>
    <lineage>
        <taxon>Bacteria</taxon>
        <taxon>Bacillati</taxon>
        <taxon>Actinomycetota</taxon>
        <taxon>Actinomycetes</taxon>
        <taxon>Micrococcales</taxon>
        <taxon>Microbacteriaceae</taxon>
        <taxon>Cryobacterium</taxon>
    </lineage>
</organism>
<comment type="subcellular location">
    <subcellularLocation>
        <location evidence="1">Membrane</location>
        <topology evidence="1">Multi-pass membrane protein</topology>
    </subcellularLocation>
</comment>
<keyword evidence="10" id="KW-1208">Phospholipid metabolism</keyword>
<dbReference type="RefSeq" id="WP_119974444.1">
    <property type="nucleotide sequence ID" value="NZ_JBHSQA010000007.1"/>
</dbReference>
<dbReference type="InterPro" id="IPR000462">
    <property type="entry name" value="CDP-OH_P_trans"/>
</dbReference>
<evidence type="ECO:0000256" key="2">
    <source>
        <dbReference type="ARBA" id="ARBA00010441"/>
    </source>
</evidence>
<comment type="caution">
    <text evidence="14">The sequence shown here is derived from an EMBL/GenBank/DDBJ whole genome shotgun (WGS) entry which is preliminary data.</text>
</comment>
<evidence type="ECO:0000256" key="1">
    <source>
        <dbReference type="ARBA" id="ARBA00004141"/>
    </source>
</evidence>
<dbReference type="Gene3D" id="1.20.120.1760">
    <property type="match status" value="1"/>
</dbReference>
<dbReference type="GO" id="GO:0008444">
    <property type="term" value="F:CDP-diacylglycerol-glycerol-3-phosphate 3-phosphatidyltransferase activity"/>
    <property type="evidence" value="ECO:0007669"/>
    <property type="project" value="InterPro"/>
</dbReference>
<evidence type="ECO:0000256" key="3">
    <source>
        <dbReference type="ARBA" id="ARBA00022516"/>
    </source>
</evidence>
<evidence type="ECO:0000313" key="14">
    <source>
        <dbReference type="EMBL" id="RJT88747.1"/>
    </source>
</evidence>
<evidence type="ECO:0000256" key="12">
    <source>
        <dbReference type="SAM" id="MobiDB-lite"/>
    </source>
</evidence>
<proteinExistence type="inferred from homology"/>
<dbReference type="PANTHER" id="PTHR14269">
    <property type="entry name" value="CDP-DIACYLGLYCEROL--GLYCEROL-3-PHOSPHATE 3-PHOSPHATIDYLTRANSFERASE-RELATED"/>
    <property type="match status" value="1"/>
</dbReference>
<evidence type="ECO:0000256" key="8">
    <source>
        <dbReference type="ARBA" id="ARBA00023136"/>
    </source>
</evidence>
<keyword evidence="9" id="KW-0594">Phospholipid biosynthesis</keyword>
<evidence type="ECO:0000256" key="13">
    <source>
        <dbReference type="SAM" id="Phobius"/>
    </source>
</evidence>
<dbReference type="Pfam" id="PF01066">
    <property type="entry name" value="CDP-OH_P_transf"/>
    <property type="match status" value="1"/>
</dbReference>
<gene>
    <name evidence="14" type="ORF">D6T64_09305</name>
</gene>
<keyword evidence="15" id="KW-1185">Reference proteome</keyword>
<dbReference type="OrthoDB" id="9796672at2"/>
<feature type="transmembrane region" description="Helical" evidence="13">
    <location>
        <begin position="57"/>
        <end position="76"/>
    </location>
</feature>
<keyword evidence="4 11" id="KW-0808">Transferase</keyword>
<keyword evidence="8 13" id="KW-0472">Membrane</keyword>
<evidence type="ECO:0000256" key="7">
    <source>
        <dbReference type="ARBA" id="ARBA00023098"/>
    </source>
</evidence>
<dbReference type="GO" id="GO:0046474">
    <property type="term" value="P:glycerophospholipid biosynthetic process"/>
    <property type="evidence" value="ECO:0007669"/>
    <property type="project" value="TreeGrafter"/>
</dbReference>